<evidence type="ECO:0000313" key="3">
    <source>
        <dbReference type="EMBL" id="RDX82387.1"/>
    </source>
</evidence>
<keyword evidence="2" id="KW-0472">Membrane</keyword>
<feature type="transmembrane region" description="Helical" evidence="2">
    <location>
        <begin position="125"/>
        <end position="148"/>
    </location>
</feature>
<dbReference type="PANTHER" id="PTHR36340">
    <property type="entry name" value="NAD(P)H DEHYDROGENASE SUBUNIT CRR3, CHLOROPLASTIC-RELATED"/>
    <property type="match status" value="1"/>
</dbReference>
<name>A0A371FVL8_MUCPR</name>
<feature type="non-terminal residue" evidence="3">
    <location>
        <position position="1"/>
    </location>
</feature>
<dbReference type="EMBL" id="QJKJ01007648">
    <property type="protein sequence ID" value="RDX82387.1"/>
    <property type="molecule type" value="Genomic_DNA"/>
</dbReference>
<feature type="compositionally biased region" description="Basic residues" evidence="1">
    <location>
        <begin position="42"/>
        <end position="52"/>
    </location>
</feature>
<dbReference type="GO" id="GO:0009773">
    <property type="term" value="P:photosynthetic electron transport in photosystem I"/>
    <property type="evidence" value="ECO:0007669"/>
    <property type="project" value="InterPro"/>
</dbReference>
<dbReference type="Proteomes" id="UP000257109">
    <property type="component" value="Unassembled WGS sequence"/>
</dbReference>
<dbReference type="GO" id="GO:0009535">
    <property type="term" value="C:chloroplast thylakoid membrane"/>
    <property type="evidence" value="ECO:0007669"/>
    <property type="project" value="InterPro"/>
</dbReference>
<proteinExistence type="predicted"/>
<protein>
    <submittedName>
        <fullName evidence="3">NAD(P)H dehydrogenase subunit CRR3, chloroplastic</fullName>
    </submittedName>
</protein>
<dbReference type="STRING" id="157652.A0A371FVL8"/>
<keyword evidence="2" id="KW-0812">Transmembrane</keyword>
<dbReference type="AlphaFoldDB" id="A0A371FVL8"/>
<feature type="region of interest" description="Disordered" evidence="1">
    <location>
        <begin position="18"/>
        <end position="77"/>
    </location>
</feature>
<dbReference type="GO" id="GO:0010598">
    <property type="term" value="C:NAD(P)H dehydrogenase complex (plastoquinone)"/>
    <property type="evidence" value="ECO:0007669"/>
    <property type="project" value="InterPro"/>
</dbReference>
<keyword evidence="2" id="KW-1133">Transmembrane helix</keyword>
<dbReference type="PANTHER" id="PTHR36340:SF1">
    <property type="entry name" value="NAD(P)H DEHYDROGENASE SUBUNIT CRR3, CHLOROPLASTIC-RELATED"/>
    <property type="match status" value="1"/>
</dbReference>
<comment type="caution">
    <text evidence="3">The sequence shown here is derived from an EMBL/GenBank/DDBJ whole genome shotgun (WGS) entry which is preliminary data.</text>
</comment>
<dbReference type="InterPro" id="IPR038931">
    <property type="entry name" value="CRR3"/>
</dbReference>
<reference evidence="3" key="1">
    <citation type="submission" date="2018-05" db="EMBL/GenBank/DDBJ databases">
        <title>Draft genome of Mucuna pruriens seed.</title>
        <authorList>
            <person name="Nnadi N.E."/>
            <person name="Vos R."/>
            <person name="Hasami M.H."/>
            <person name="Devisetty U.K."/>
            <person name="Aguiy J.C."/>
        </authorList>
    </citation>
    <scope>NUCLEOTIDE SEQUENCE [LARGE SCALE GENOMIC DNA]</scope>
    <source>
        <strain evidence="3">JCA_2017</strain>
    </source>
</reference>
<keyword evidence="4" id="KW-1185">Reference proteome</keyword>
<evidence type="ECO:0000313" key="4">
    <source>
        <dbReference type="Proteomes" id="UP000257109"/>
    </source>
</evidence>
<sequence>MFCLSSNLNSVTKPIVANGTVPEKSDSEQSKGPVAAPATKSLPRRNRLRNRPPKPSVMQMERMVGAGSFRDTEPPPLVGSDMRKTVMDLFLGQAMEGSVQKKMRETGEWLATNAEPKIVSSRKGILMFMFQWMLPIWAILLLVAFGAVKLPFSNPFLDDLLM</sequence>
<organism evidence="3 4">
    <name type="scientific">Mucuna pruriens</name>
    <name type="common">Velvet bean</name>
    <name type="synonym">Dolichos pruriens</name>
    <dbReference type="NCBI Taxonomy" id="157652"/>
    <lineage>
        <taxon>Eukaryota</taxon>
        <taxon>Viridiplantae</taxon>
        <taxon>Streptophyta</taxon>
        <taxon>Embryophyta</taxon>
        <taxon>Tracheophyta</taxon>
        <taxon>Spermatophyta</taxon>
        <taxon>Magnoliopsida</taxon>
        <taxon>eudicotyledons</taxon>
        <taxon>Gunneridae</taxon>
        <taxon>Pentapetalae</taxon>
        <taxon>rosids</taxon>
        <taxon>fabids</taxon>
        <taxon>Fabales</taxon>
        <taxon>Fabaceae</taxon>
        <taxon>Papilionoideae</taxon>
        <taxon>50 kb inversion clade</taxon>
        <taxon>NPAAA clade</taxon>
        <taxon>indigoferoid/millettioid clade</taxon>
        <taxon>Phaseoleae</taxon>
        <taxon>Mucuna</taxon>
    </lineage>
</organism>
<gene>
    <name evidence="3" type="primary">CRR3</name>
    <name evidence="3" type="ORF">CR513_36832</name>
</gene>
<dbReference type="OrthoDB" id="786513at2759"/>
<accession>A0A371FVL8</accession>
<evidence type="ECO:0000256" key="1">
    <source>
        <dbReference type="SAM" id="MobiDB-lite"/>
    </source>
</evidence>
<evidence type="ECO:0000256" key="2">
    <source>
        <dbReference type="SAM" id="Phobius"/>
    </source>
</evidence>